<dbReference type="STRING" id="644352.J3PGU4"/>
<feature type="transmembrane region" description="Helical" evidence="5">
    <location>
        <begin position="12"/>
        <end position="37"/>
    </location>
</feature>
<evidence type="ECO:0000256" key="4">
    <source>
        <dbReference type="ARBA" id="ARBA00023136"/>
    </source>
</evidence>
<dbReference type="GO" id="GO:0016020">
    <property type="term" value="C:membrane"/>
    <property type="evidence" value="ECO:0007669"/>
    <property type="project" value="UniProtKB-SubCell"/>
</dbReference>
<keyword evidence="2 5" id="KW-0812">Transmembrane</keyword>
<evidence type="ECO:0000256" key="1">
    <source>
        <dbReference type="ARBA" id="ARBA00004141"/>
    </source>
</evidence>
<feature type="transmembrane region" description="Helical" evidence="5">
    <location>
        <begin position="79"/>
        <end position="101"/>
    </location>
</feature>
<dbReference type="Proteomes" id="UP000006039">
    <property type="component" value="Unassembled WGS sequence"/>
</dbReference>
<feature type="transmembrane region" description="Helical" evidence="5">
    <location>
        <begin position="200"/>
        <end position="220"/>
    </location>
</feature>
<proteinExistence type="predicted"/>
<reference evidence="6" key="2">
    <citation type="submission" date="2010-07" db="EMBL/GenBank/DDBJ databases">
        <authorList>
            <consortium name="The Broad Institute Genome Sequencing Platform"/>
            <consortium name="Broad Institute Genome Sequencing Center for Infectious Disease"/>
            <person name="Ma L.-J."/>
            <person name="Dead R."/>
            <person name="Young S."/>
            <person name="Zeng Q."/>
            <person name="Koehrsen M."/>
            <person name="Alvarado L."/>
            <person name="Berlin A."/>
            <person name="Chapman S.B."/>
            <person name="Chen Z."/>
            <person name="Freedman E."/>
            <person name="Gellesch M."/>
            <person name="Goldberg J."/>
            <person name="Griggs A."/>
            <person name="Gujja S."/>
            <person name="Heilman E.R."/>
            <person name="Heiman D."/>
            <person name="Hepburn T."/>
            <person name="Howarth C."/>
            <person name="Jen D."/>
            <person name="Larson L."/>
            <person name="Mehta T."/>
            <person name="Neiman D."/>
            <person name="Pearson M."/>
            <person name="Roberts A."/>
            <person name="Saif S."/>
            <person name="Shea T."/>
            <person name="Shenoy N."/>
            <person name="Sisk P."/>
            <person name="Stolte C."/>
            <person name="Sykes S."/>
            <person name="Walk T."/>
            <person name="White J."/>
            <person name="Yandava C."/>
            <person name="Haas B."/>
            <person name="Nusbaum C."/>
            <person name="Birren B."/>
        </authorList>
    </citation>
    <scope>NUCLEOTIDE SEQUENCE</scope>
    <source>
        <strain evidence="6">R3-111a-1</strain>
    </source>
</reference>
<keyword evidence="4 5" id="KW-0472">Membrane</keyword>
<evidence type="ECO:0000313" key="7">
    <source>
        <dbReference type="EnsemblFungi" id="EJT69841"/>
    </source>
</evidence>
<dbReference type="InterPro" id="IPR007568">
    <property type="entry name" value="RTA1"/>
</dbReference>
<dbReference type="VEuPathDB" id="FungiDB:GGTG_12724"/>
<feature type="transmembrane region" description="Helical" evidence="5">
    <location>
        <begin position="167"/>
        <end position="188"/>
    </location>
</feature>
<name>J3PGU4_GAET3</name>
<dbReference type="OrthoDB" id="3358017at2759"/>
<dbReference type="PANTHER" id="PTHR31465:SF13">
    <property type="entry name" value="RTA1 DOMAIN PROTEIN-RELATED"/>
    <property type="match status" value="1"/>
</dbReference>
<evidence type="ECO:0008006" key="9">
    <source>
        <dbReference type="Google" id="ProtNLM"/>
    </source>
</evidence>
<evidence type="ECO:0000256" key="3">
    <source>
        <dbReference type="ARBA" id="ARBA00022989"/>
    </source>
</evidence>
<dbReference type="GeneID" id="20353182"/>
<dbReference type="AlphaFoldDB" id="J3PGU4"/>
<keyword evidence="3 5" id="KW-1133">Transmembrane helix</keyword>
<reference evidence="6" key="3">
    <citation type="submission" date="2010-09" db="EMBL/GenBank/DDBJ databases">
        <title>Annotation of Gaeumannomyces graminis var. tritici R3-111a-1.</title>
        <authorList>
            <consortium name="The Broad Institute Genome Sequencing Platform"/>
            <person name="Ma L.-J."/>
            <person name="Dead R."/>
            <person name="Young S.K."/>
            <person name="Zeng Q."/>
            <person name="Gargeya S."/>
            <person name="Fitzgerald M."/>
            <person name="Haas B."/>
            <person name="Abouelleil A."/>
            <person name="Alvarado L."/>
            <person name="Arachchi H.M."/>
            <person name="Berlin A."/>
            <person name="Brown A."/>
            <person name="Chapman S.B."/>
            <person name="Chen Z."/>
            <person name="Dunbar C."/>
            <person name="Freedman E."/>
            <person name="Gearin G."/>
            <person name="Gellesch M."/>
            <person name="Goldberg J."/>
            <person name="Griggs A."/>
            <person name="Gujja S."/>
            <person name="Heiman D."/>
            <person name="Howarth C."/>
            <person name="Larson L."/>
            <person name="Lui A."/>
            <person name="MacDonald P.J.P."/>
            <person name="Mehta T."/>
            <person name="Montmayeur A."/>
            <person name="Murphy C."/>
            <person name="Neiman D."/>
            <person name="Pearson M."/>
            <person name="Priest M."/>
            <person name="Roberts A."/>
            <person name="Saif S."/>
            <person name="Shea T."/>
            <person name="Shenoy N."/>
            <person name="Sisk P."/>
            <person name="Stolte C."/>
            <person name="Sykes S."/>
            <person name="Yandava C."/>
            <person name="Wortman J."/>
            <person name="Nusbaum C."/>
            <person name="Birren B."/>
        </authorList>
    </citation>
    <scope>NUCLEOTIDE SEQUENCE</scope>
    <source>
        <strain evidence="6">R3-111a-1</strain>
    </source>
</reference>
<evidence type="ECO:0000256" key="2">
    <source>
        <dbReference type="ARBA" id="ARBA00022692"/>
    </source>
</evidence>
<reference evidence="7" key="4">
    <citation type="journal article" date="2015" name="G3 (Bethesda)">
        <title>Genome sequences of three phytopathogenic species of the Magnaporthaceae family of fungi.</title>
        <authorList>
            <person name="Okagaki L.H."/>
            <person name="Nunes C.C."/>
            <person name="Sailsbery J."/>
            <person name="Clay B."/>
            <person name="Brown D."/>
            <person name="John T."/>
            <person name="Oh Y."/>
            <person name="Young N."/>
            <person name="Fitzgerald M."/>
            <person name="Haas B.J."/>
            <person name="Zeng Q."/>
            <person name="Young S."/>
            <person name="Adiconis X."/>
            <person name="Fan L."/>
            <person name="Levin J.Z."/>
            <person name="Mitchell T.K."/>
            <person name="Okubara P.A."/>
            <person name="Farman M.L."/>
            <person name="Kohn L.M."/>
            <person name="Birren B."/>
            <person name="Ma L.-J."/>
            <person name="Dean R.A."/>
        </authorList>
    </citation>
    <scope>NUCLEOTIDE SEQUENCE</scope>
    <source>
        <strain evidence="7">R3-111a-1</strain>
    </source>
</reference>
<accession>J3PGU4</accession>
<evidence type="ECO:0000313" key="8">
    <source>
        <dbReference type="Proteomes" id="UP000006039"/>
    </source>
</evidence>
<dbReference type="EnsemblFungi" id="EJT69841">
    <property type="protein sequence ID" value="EJT69841"/>
    <property type="gene ID" value="GGTG_12724"/>
</dbReference>
<feature type="transmembrane region" description="Helical" evidence="5">
    <location>
        <begin position="122"/>
        <end position="147"/>
    </location>
</feature>
<protein>
    <recommendedName>
        <fullName evidence="9">RTA1 domain-containing protein</fullName>
    </recommendedName>
</protein>
<feature type="transmembrane region" description="Helical" evidence="5">
    <location>
        <begin position="251"/>
        <end position="271"/>
    </location>
</feature>
<feature type="transmembrane region" description="Helical" evidence="5">
    <location>
        <begin position="49"/>
        <end position="67"/>
    </location>
</feature>
<gene>
    <name evidence="7" type="primary">20353182</name>
    <name evidence="6" type="ORF">GGTG_12724</name>
</gene>
<sequence>MSGNSAASKSLFFYTPSTAAAAAFTSAYALLTLGHLYSTCKYKSWNTSGLLPFTALAFTSGFAVRIFCSYHPTHANAFIATQFILYGTAPLLELANAHILGRILYYVPYLSPIHPGRVLSSFLILSFVVEILNALGVMQSIAGAILQDRDPEDAAARVSAGSAMMKASLVLQLSFALLLVGLGAVFQWRCRRRGIRAPRVDRPLLGVYLSMLLVTARTAYRTAEHFAFDNLTVTGPDLDPASVPPVVRFEWYFYVFEAAFLFLAVAVFVVLHPRRWLPPNKTTYLAQDGEAELEGPGWNDKRPFIVTLCDPFNFAGLLGRTPRGADGNDRPFWESNGYEFKKGMGRRKGESAEEGLAVRGN</sequence>
<keyword evidence="8" id="KW-1185">Reference proteome</keyword>
<comment type="subcellular location">
    <subcellularLocation>
        <location evidence="1">Membrane</location>
        <topology evidence="1">Multi-pass membrane protein</topology>
    </subcellularLocation>
</comment>
<organism evidence="6">
    <name type="scientific">Gaeumannomyces tritici (strain R3-111a-1)</name>
    <name type="common">Wheat and barley take-all root rot fungus</name>
    <name type="synonym">Gaeumannomyces graminis var. tritici</name>
    <dbReference type="NCBI Taxonomy" id="644352"/>
    <lineage>
        <taxon>Eukaryota</taxon>
        <taxon>Fungi</taxon>
        <taxon>Dikarya</taxon>
        <taxon>Ascomycota</taxon>
        <taxon>Pezizomycotina</taxon>
        <taxon>Sordariomycetes</taxon>
        <taxon>Sordariomycetidae</taxon>
        <taxon>Magnaporthales</taxon>
        <taxon>Magnaporthaceae</taxon>
        <taxon>Gaeumannomyces</taxon>
    </lineage>
</organism>
<evidence type="ECO:0000313" key="6">
    <source>
        <dbReference type="EMBL" id="EJT69841.1"/>
    </source>
</evidence>
<dbReference type="Pfam" id="PF04479">
    <property type="entry name" value="RTA1"/>
    <property type="match status" value="1"/>
</dbReference>
<dbReference type="EMBL" id="GL385403">
    <property type="protein sequence ID" value="EJT69841.1"/>
    <property type="molecule type" value="Genomic_DNA"/>
</dbReference>
<evidence type="ECO:0000256" key="5">
    <source>
        <dbReference type="SAM" id="Phobius"/>
    </source>
</evidence>
<dbReference type="eggNOG" id="ENOG502RDNH">
    <property type="taxonomic scope" value="Eukaryota"/>
</dbReference>
<reference evidence="7" key="5">
    <citation type="submission" date="2018-04" db="UniProtKB">
        <authorList>
            <consortium name="EnsemblFungi"/>
        </authorList>
    </citation>
    <scope>IDENTIFICATION</scope>
    <source>
        <strain evidence="7">R3-111a-1</strain>
    </source>
</reference>
<reference evidence="8" key="1">
    <citation type="submission" date="2010-07" db="EMBL/GenBank/DDBJ databases">
        <title>The genome sequence of Gaeumannomyces graminis var. tritici strain R3-111a-1.</title>
        <authorList>
            <consortium name="The Broad Institute Genome Sequencing Platform"/>
            <person name="Ma L.-J."/>
            <person name="Dead R."/>
            <person name="Young S."/>
            <person name="Zeng Q."/>
            <person name="Koehrsen M."/>
            <person name="Alvarado L."/>
            <person name="Berlin A."/>
            <person name="Chapman S.B."/>
            <person name="Chen Z."/>
            <person name="Freedman E."/>
            <person name="Gellesch M."/>
            <person name="Goldberg J."/>
            <person name="Griggs A."/>
            <person name="Gujja S."/>
            <person name="Heilman E.R."/>
            <person name="Heiman D."/>
            <person name="Hepburn T."/>
            <person name="Howarth C."/>
            <person name="Jen D."/>
            <person name="Larson L."/>
            <person name="Mehta T."/>
            <person name="Neiman D."/>
            <person name="Pearson M."/>
            <person name="Roberts A."/>
            <person name="Saif S."/>
            <person name="Shea T."/>
            <person name="Shenoy N."/>
            <person name="Sisk P."/>
            <person name="Stolte C."/>
            <person name="Sykes S."/>
            <person name="Walk T."/>
            <person name="White J."/>
            <person name="Yandava C."/>
            <person name="Haas B."/>
            <person name="Nusbaum C."/>
            <person name="Birren B."/>
        </authorList>
    </citation>
    <scope>NUCLEOTIDE SEQUENCE [LARGE SCALE GENOMIC DNA]</scope>
    <source>
        <strain evidence="8">R3-111a-1</strain>
    </source>
</reference>
<dbReference type="PANTHER" id="PTHR31465">
    <property type="entry name" value="PROTEIN RTA1-RELATED"/>
    <property type="match status" value="1"/>
</dbReference>
<dbReference type="RefSeq" id="XP_009228889.1">
    <property type="nucleotide sequence ID" value="XM_009230625.1"/>
</dbReference>
<dbReference type="HOGENOM" id="CLU_033465_0_1_1"/>